<evidence type="ECO:0000313" key="2">
    <source>
        <dbReference type="Proteomes" id="UP000499080"/>
    </source>
</evidence>
<protein>
    <submittedName>
        <fullName evidence="1">Uncharacterized protein</fullName>
    </submittedName>
</protein>
<dbReference type="Proteomes" id="UP000499080">
    <property type="component" value="Unassembled WGS sequence"/>
</dbReference>
<dbReference type="EMBL" id="BGPR01000641">
    <property type="protein sequence ID" value="GBM29659.1"/>
    <property type="molecule type" value="Genomic_DNA"/>
</dbReference>
<reference evidence="1 2" key="1">
    <citation type="journal article" date="2019" name="Sci. Rep.">
        <title>Orb-weaving spider Araneus ventricosus genome elucidates the spidroin gene catalogue.</title>
        <authorList>
            <person name="Kono N."/>
            <person name="Nakamura H."/>
            <person name="Ohtoshi R."/>
            <person name="Moran D.A.P."/>
            <person name="Shinohara A."/>
            <person name="Yoshida Y."/>
            <person name="Fujiwara M."/>
            <person name="Mori M."/>
            <person name="Tomita M."/>
            <person name="Arakawa K."/>
        </authorList>
    </citation>
    <scope>NUCLEOTIDE SEQUENCE [LARGE SCALE GENOMIC DNA]</scope>
</reference>
<sequence>MLWPDKSKYLASWIKKAQKSVAAIRLGSLKDEYPTDSKTWRRKCDGMEMFSSKGVGKIVTINGKMTVTKGLEYEIDTACKYVSLLDRGGLKWPTKYTLEILVESYQIFNKLIRKGFEEKFLKANNDKQLLEHLVFEKNGIAICCS</sequence>
<gene>
    <name evidence="1" type="ORF">AVEN_125301_1</name>
</gene>
<name>A0A4Y2EMU6_ARAVE</name>
<accession>A0A4Y2EMU6</accession>
<keyword evidence="2" id="KW-1185">Reference proteome</keyword>
<dbReference type="AlphaFoldDB" id="A0A4Y2EMU6"/>
<comment type="caution">
    <text evidence="1">The sequence shown here is derived from an EMBL/GenBank/DDBJ whole genome shotgun (WGS) entry which is preliminary data.</text>
</comment>
<evidence type="ECO:0000313" key="1">
    <source>
        <dbReference type="EMBL" id="GBM29659.1"/>
    </source>
</evidence>
<proteinExistence type="predicted"/>
<organism evidence="1 2">
    <name type="scientific">Araneus ventricosus</name>
    <name type="common">Orbweaver spider</name>
    <name type="synonym">Epeira ventricosa</name>
    <dbReference type="NCBI Taxonomy" id="182803"/>
    <lineage>
        <taxon>Eukaryota</taxon>
        <taxon>Metazoa</taxon>
        <taxon>Ecdysozoa</taxon>
        <taxon>Arthropoda</taxon>
        <taxon>Chelicerata</taxon>
        <taxon>Arachnida</taxon>
        <taxon>Araneae</taxon>
        <taxon>Araneomorphae</taxon>
        <taxon>Entelegynae</taxon>
        <taxon>Araneoidea</taxon>
        <taxon>Araneidae</taxon>
        <taxon>Araneus</taxon>
    </lineage>
</organism>
<dbReference type="OrthoDB" id="6500857at2759"/>